<keyword evidence="2" id="KW-0472">Membrane</keyword>
<keyword evidence="3" id="KW-0732">Signal</keyword>
<dbReference type="Proteomes" id="UP000194266">
    <property type="component" value="Unassembled WGS sequence"/>
</dbReference>
<evidence type="ECO:0000256" key="2">
    <source>
        <dbReference type="SAM" id="Phobius"/>
    </source>
</evidence>
<feature type="transmembrane region" description="Helical" evidence="2">
    <location>
        <begin position="172"/>
        <end position="190"/>
    </location>
</feature>
<feature type="signal peptide" evidence="3">
    <location>
        <begin position="1"/>
        <end position="26"/>
    </location>
</feature>
<accession>A0ABX3YKR0</accession>
<proteinExistence type="predicted"/>
<feature type="chain" id="PRO_5046679462" description="Excalibur calcium-binding protein" evidence="3">
    <location>
        <begin position="27"/>
        <end position="195"/>
    </location>
</feature>
<evidence type="ECO:0008006" key="6">
    <source>
        <dbReference type="Google" id="ProtNLM"/>
    </source>
</evidence>
<evidence type="ECO:0000256" key="1">
    <source>
        <dbReference type="SAM" id="MobiDB-lite"/>
    </source>
</evidence>
<evidence type="ECO:0000313" key="5">
    <source>
        <dbReference type="Proteomes" id="UP000194266"/>
    </source>
</evidence>
<feature type="region of interest" description="Disordered" evidence="1">
    <location>
        <begin position="55"/>
        <end position="156"/>
    </location>
</feature>
<gene>
    <name evidence="4" type="ORF">OQI_14880</name>
</gene>
<reference evidence="4 5" key="1">
    <citation type="submission" date="2016-12" db="EMBL/GenBank/DDBJ databases">
        <title>Genome Mining:The Detection of Biosynthetic Gene Clusters to Aid in the Expression of Curamycin A produced by Streptomyces sp. strain CZA14.</title>
        <authorList>
            <person name="Durrell K.A."/>
            <person name="Kirby B.M."/>
            <person name="Khan W."/>
            <person name="Mthethwa T."/>
            <person name="Le Roes-Hill M."/>
        </authorList>
    </citation>
    <scope>NUCLEOTIDE SEQUENCE [LARGE SCALE GENOMIC DNA]</scope>
    <source>
        <strain evidence="4 5">CZA14</strain>
    </source>
</reference>
<organism evidence="4 5">
    <name type="scientific">Streptomyces pharetrae CZA14</name>
    <dbReference type="NCBI Taxonomy" id="1144883"/>
    <lineage>
        <taxon>Bacteria</taxon>
        <taxon>Bacillati</taxon>
        <taxon>Actinomycetota</taxon>
        <taxon>Actinomycetes</taxon>
        <taxon>Kitasatosporales</taxon>
        <taxon>Streptomycetaceae</taxon>
        <taxon>Streptomyces</taxon>
    </lineage>
</organism>
<evidence type="ECO:0000256" key="3">
    <source>
        <dbReference type="SAM" id="SignalP"/>
    </source>
</evidence>
<protein>
    <recommendedName>
        <fullName evidence="6">Excalibur calcium-binding protein</fullName>
    </recommendedName>
</protein>
<keyword evidence="5" id="KW-1185">Reference proteome</keyword>
<keyword evidence="2" id="KW-0812">Transmembrane</keyword>
<dbReference type="RefSeq" id="WP_086169834.1">
    <property type="nucleotide sequence ID" value="NZ_MRYD01000067.1"/>
</dbReference>
<evidence type="ECO:0000313" key="4">
    <source>
        <dbReference type="EMBL" id="OSZ59667.1"/>
    </source>
</evidence>
<name>A0ABX3YKR0_9ACTN</name>
<sequence length="195" mass="19364">MRRRTGAAGALFAIIATVPSAGPAHAQDLDCTHFSHQEDAQAVFDADRSDPHRLDEAQGPDDGVACEVLPVRGGGDGGDGDGDGGDLTSSTSRPRRTTAPVTPVNPVTPAVPGPATTTPTALAPATPTALATAPAPVTPTAPATATVTGAPTRGVRGGVGGATETGAGTWDLALGATFVAGAALTTGYIVRRRRR</sequence>
<keyword evidence="2" id="KW-1133">Transmembrane helix</keyword>
<feature type="compositionally biased region" description="Low complexity" evidence="1">
    <location>
        <begin position="97"/>
        <end position="154"/>
    </location>
</feature>
<dbReference type="EMBL" id="MRYD01000067">
    <property type="protein sequence ID" value="OSZ59667.1"/>
    <property type="molecule type" value="Genomic_DNA"/>
</dbReference>
<comment type="caution">
    <text evidence="4">The sequence shown here is derived from an EMBL/GenBank/DDBJ whole genome shotgun (WGS) entry which is preliminary data.</text>
</comment>